<sequence>MKRGGGSEETEVKASLAGALEASEAANLAHSNQPFISQVEPNFLKTIEQMTQFMGKLTQAVHPGENSKAPAFKTP</sequence>
<keyword evidence="2" id="KW-1185">Reference proteome</keyword>
<gene>
    <name evidence="1" type="ORF">O181_077413</name>
</gene>
<evidence type="ECO:0000313" key="1">
    <source>
        <dbReference type="EMBL" id="MBW0537698.1"/>
    </source>
</evidence>
<reference evidence="1" key="1">
    <citation type="submission" date="2021-03" db="EMBL/GenBank/DDBJ databases">
        <title>Draft genome sequence of rust myrtle Austropuccinia psidii MF-1, a brazilian biotype.</title>
        <authorList>
            <person name="Quecine M.C."/>
            <person name="Pachon D.M.R."/>
            <person name="Bonatelli M.L."/>
            <person name="Correr F.H."/>
            <person name="Franceschini L.M."/>
            <person name="Leite T.F."/>
            <person name="Margarido G.R.A."/>
            <person name="Almeida C.A."/>
            <person name="Ferrarezi J.A."/>
            <person name="Labate C.A."/>
        </authorList>
    </citation>
    <scope>NUCLEOTIDE SEQUENCE</scope>
    <source>
        <strain evidence="1">MF-1</strain>
    </source>
</reference>
<dbReference type="Proteomes" id="UP000765509">
    <property type="component" value="Unassembled WGS sequence"/>
</dbReference>
<comment type="caution">
    <text evidence="1">The sequence shown here is derived from an EMBL/GenBank/DDBJ whole genome shotgun (WGS) entry which is preliminary data.</text>
</comment>
<dbReference type="AlphaFoldDB" id="A0A9Q3IDP8"/>
<evidence type="ECO:0000313" key="2">
    <source>
        <dbReference type="Proteomes" id="UP000765509"/>
    </source>
</evidence>
<dbReference type="EMBL" id="AVOT02042300">
    <property type="protein sequence ID" value="MBW0537698.1"/>
    <property type="molecule type" value="Genomic_DNA"/>
</dbReference>
<protein>
    <submittedName>
        <fullName evidence="1">Uncharacterized protein</fullName>
    </submittedName>
</protein>
<proteinExistence type="predicted"/>
<name>A0A9Q3IDP8_9BASI</name>
<organism evidence="1 2">
    <name type="scientific">Austropuccinia psidii MF-1</name>
    <dbReference type="NCBI Taxonomy" id="1389203"/>
    <lineage>
        <taxon>Eukaryota</taxon>
        <taxon>Fungi</taxon>
        <taxon>Dikarya</taxon>
        <taxon>Basidiomycota</taxon>
        <taxon>Pucciniomycotina</taxon>
        <taxon>Pucciniomycetes</taxon>
        <taxon>Pucciniales</taxon>
        <taxon>Sphaerophragmiaceae</taxon>
        <taxon>Austropuccinia</taxon>
    </lineage>
</organism>
<accession>A0A9Q3IDP8</accession>